<gene>
    <name evidence="2" type="ORF">Dthio_PD1056</name>
</gene>
<proteinExistence type="predicted"/>
<dbReference type="InterPro" id="IPR036249">
    <property type="entry name" value="Thioredoxin-like_sf"/>
</dbReference>
<reference evidence="2" key="1">
    <citation type="submission" date="2010-05" db="EMBL/GenBank/DDBJ databases">
        <title>The draft genome of Desulfonatronospira thiodismutans ASO3-1.</title>
        <authorList>
            <consortium name="US DOE Joint Genome Institute (JGI-PGF)"/>
            <person name="Lucas S."/>
            <person name="Copeland A."/>
            <person name="Lapidus A."/>
            <person name="Cheng J.-F."/>
            <person name="Bruce D."/>
            <person name="Goodwin L."/>
            <person name="Pitluck S."/>
            <person name="Chertkov O."/>
            <person name="Brettin T."/>
            <person name="Detter J.C."/>
            <person name="Han C."/>
            <person name="Land M.L."/>
            <person name="Hauser L."/>
            <person name="Kyrpides N."/>
            <person name="Mikhailova N."/>
            <person name="Muyzer G."/>
            <person name="Woyke T."/>
        </authorList>
    </citation>
    <scope>NUCLEOTIDE SEQUENCE [LARGE SCALE GENOMIC DNA]</scope>
    <source>
        <strain evidence="2">ASO3-1</strain>
    </source>
</reference>
<name>D6SSQ1_9BACT</name>
<feature type="domain" description="Thioredoxin" evidence="1">
    <location>
        <begin position="29"/>
        <end position="185"/>
    </location>
</feature>
<dbReference type="AlphaFoldDB" id="D6SSQ1"/>
<dbReference type="SUPFAM" id="SSF52833">
    <property type="entry name" value="Thioredoxin-like"/>
    <property type="match status" value="1"/>
</dbReference>
<evidence type="ECO:0000259" key="1">
    <source>
        <dbReference type="PROSITE" id="PS51352"/>
    </source>
</evidence>
<dbReference type="InterPro" id="IPR013766">
    <property type="entry name" value="Thioredoxin_domain"/>
</dbReference>
<accession>D6SSQ1</accession>
<dbReference type="PROSITE" id="PS51352">
    <property type="entry name" value="THIOREDOXIN_2"/>
    <property type="match status" value="1"/>
</dbReference>
<dbReference type="RefSeq" id="WP_008871066.1">
    <property type="nucleotide sequence ID" value="NZ_ACJN02000003.1"/>
</dbReference>
<evidence type="ECO:0000313" key="3">
    <source>
        <dbReference type="Proteomes" id="UP000005496"/>
    </source>
</evidence>
<sequence length="185" mass="20802">MISNMKFITVFFVAMVAFLFLPPGSKASVQEGDSLEGVTFPAPATQEAAEQLGLEKMEPFSLDNLDREYVLFKVVDVYCPVCHEQAPEFNRLFNRIQDNTSLAESMYIFTLAPEASPGEVEHLYQAWETPYPILGDHEYILPGKIGSLDTPYTIMVNREGKVVYAHGGVMPDTREMMGKLRELVK</sequence>
<comment type="caution">
    <text evidence="2">The sequence shown here is derived from an EMBL/GenBank/DDBJ whole genome shotgun (WGS) entry which is preliminary data.</text>
</comment>
<protein>
    <submittedName>
        <fullName evidence="2">Redoxin domain protein</fullName>
    </submittedName>
</protein>
<dbReference type="OrthoDB" id="5516057at2"/>
<dbReference type="EMBL" id="ACJN02000003">
    <property type="protein sequence ID" value="EFI33717.1"/>
    <property type="molecule type" value="Genomic_DNA"/>
</dbReference>
<keyword evidence="3" id="KW-1185">Reference proteome</keyword>
<dbReference type="Gene3D" id="3.40.30.10">
    <property type="entry name" value="Glutaredoxin"/>
    <property type="match status" value="1"/>
</dbReference>
<dbReference type="eggNOG" id="COG0526">
    <property type="taxonomic scope" value="Bacteria"/>
</dbReference>
<organism evidence="2 3">
    <name type="scientific">Desulfonatronospira thiodismutans ASO3-1</name>
    <dbReference type="NCBI Taxonomy" id="555779"/>
    <lineage>
        <taxon>Bacteria</taxon>
        <taxon>Pseudomonadati</taxon>
        <taxon>Thermodesulfobacteriota</taxon>
        <taxon>Desulfovibrionia</taxon>
        <taxon>Desulfovibrionales</taxon>
        <taxon>Desulfonatronovibrionaceae</taxon>
        <taxon>Desulfonatronospira</taxon>
    </lineage>
</organism>
<dbReference type="Proteomes" id="UP000005496">
    <property type="component" value="Unassembled WGS sequence"/>
</dbReference>
<evidence type="ECO:0000313" key="2">
    <source>
        <dbReference type="EMBL" id="EFI33717.1"/>
    </source>
</evidence>